<proteinExistence type="predicted"/>
<dbReference type="AlphaFoldDB" id="A0A0K2TKR1"/>
<reference evidence="1" key="1">
    <citation type="submission" date="2014-05" db="EMBL/GenBank/DDBJ databases">
        <authorList>
            <person name="Chronopoulou M."/>
        </authorList>
    </citation>
    <scope>NUCLEOTIDE SEQUENCE</scope>
    <source>
        <tissue evidence="1">Whole organism</tissue>
    </source>
</reference>
<dbReference type="EMBL" id="HACA01009034">
    <property type="protein sequence ID" value="CDW26395.1"/>
    <property type="molecule type" value="Transcribed_RNA"/>
</dbReference>
<sequence length="81" mass="9732">TFLYLSLGEIYSILICIYILNWDIIYNIYSTAELTSPYWTYLQHIYLSPYILYVKWIHLFETTFLHCTKLFDICSLLCSLS</sequence>
<organism evidence="1">
    <name type="scientific">Lepeophtheirus salmonis</name>
    <name type="common">Salmon louse</name>
    <name type="synonym">Caligus salmonis</name>
    <dbReference type="NCBI Taxonomy" id="72036"/>
    <lineage>
        <taxon>Eukaryota</taxon>
        <taxon>Metazoa</taxon>
        <taxon>Ecdysozoa</taxon>
        <taxon>Arthropoda</taxon>
        <taxon>Crustacea</taxon>
        <taxon>Multicrustacea</taxon>
        <taxon>Hexanauplia</taxon>
        <taxon>Copepoda</taxon>
        <taxon>Siphonostomatoida</taxon>
        <taxon>Caligidae</taxon>
        <taxon>Lepeophtheirus</taxon>
    </lineage>
</organism>
<feature type="non-terminal residue" evidence="1">
    <location>
        <position position="1"/>
    </location>
</feature>
<protein>
    <submittedName>
        <fullName evidence="1">Uncharacterized protein</fullName>
    </submittedName>
</protein>
<name>A0A0K2TKR1_LEPSM</name>
<accession>A0A0K2TKR1</accession>
<feature type="non-terminal residue" evidence="1">
    <location>
        <position position="81"/>
    </location>
</feature>
<evidence type="ECO:0000313" key="1">
    <source>
        <dbReference type="EMBL" id="CDW26395.1"/>
    </source>
</evidence>